<dbReference type="EMBL" id="MHQD01000045">
    <property type="protein sequence ID" value="OGZ94957.1"/>
    <property type="molecule type" value="Genomic_DNA"/>
</dbReference>
<name>A0A1G2K6A8_9BACT</name>
<evidence type="ECO:0000313" key="1">
    <source>
        <dbReference type="EMBL" id="OGZ94957.1"/>
    </source>
</evidence>
<sequence>MYTFYVYEKIRKKERDIARRMQKLLRVLQRIVEGLRHGAEKKIDVKRRRGFRRRFFLSQIMIQYVI</sequence>
<evidence type="ECO:0000313" key="2">
    <source>
        <dbReference type="Proteomes" id="UP000178574"/>
    </source>
</evidence>
<reference evidence="1 2" key="1">
    <citation type="journal article" date="2016" name="Nat. Commun.">
        <title>Thousands of microbial genomes shed light on interconnected biogeochemical processes in an aquifer system.</title>
        <authorList>
            <person name="Anantharaman K."/>
            <person name="Brown C.T."/>
            <person name="Hug L.A."/>
            <person name="Sharon I."/>
            <person name="Castelle C.J."/>
            <person name="Probst A.J."/>
            <person name="Thomas B.C."/>
            <person name="Singh A."/>
            <person name="Wilkins M.J."/>
            <person name="Karaoz U."/>
            <person name="Brodie E.L."/>
            <person name="Williams K.H."/>
            <person name="Hubbard S.S."/>
            <person name="Banfield J.F."/>
        </authorList>
    </citation>
    <scope>NUCLEOTIDE SEQUENCE [LARGE SCALE GENOMIC DNA]</scope>
</reference>
<comment type="caution">
    <text evidence="1">The sequence shown here is derived from an EMBL/GenBank/DDBJ whole genome shotgun (WGS) entry which is preliminary data.</text>
</comment>
<dbReference type="AlphaFoldDB" id="A0A1G2K6A8"/>
<organism evidence="1 2">
    <name type="scientific">Candidatus Sungbacteria bacterium RIFCSPHIGHO2_01_FULL_50_25</name>
    <dbReference type="NCBI Taxonomy" id="1802265"/>
    <lineage>
        <taxon>Bacteria</taxon>
        <taxon>Candidatus Sungiibacteriota</taxon>
    </lineage>
</organism>
<gene>
    <name evidence="1" type="ORF">A2847_02150</name>
</gene>
<protein>
    <submittedName>
        <fullName evidence="1">Uncharacterized protein</fullName>
    </submittedName>
</protein>
<proteinExistence type="predicted"/>
<accession>A0A1G2K6A8</accession>
<dbReference type="Proteomes" id="UP000178574">
    <property type="component" value="Unassembled WGS sequence"/>
</dbReference>